<protein>
    <submittedName>
        <fullName evidence="2">Uncharacterized protein</fullName>
    </submittedName>
</protein>
<accession>A0AAD5LR79</accession>
<keyword evidence="3" id="KW-1185">Reference proteome</keyword>
<feature type="region of interest" description="Disordered" evidence="1">
    <location>
        <begin position="27"/>
        <end position="50"/>
    </location>
</feature>
<gene>
    <name evidence="2" type="ORF">P43SY_005318</name>
</gene>
<name>A0AAD5LR79_PYTIN</name>
<reference evidence="2" key="1">
    <citation type="submission" date="2021-12" db="EMBL/GenBank/DDBJ databases">
        <title>Prjna785345.</title>
        <authorList>
            <person name="Rujirawat T."/>
            <person name="Krajaejun T."/>
        </authorList>
    </citation>
    <scope>NUCLEOTIDE SEQUENCE</scope>
    <source>
        <strain evidence="2">Pi057C3</strain>
    </source>
</reference>
<comment type="caution">
    <text evidence="2">The sequence shown here is derived from an EMBL/GenBank/DDBJ whole genome shotgun (WGS) entry which is preliminary data.</text>
</comment>
<dbReference type="Proteomes" id="UP001209570">
    <property type="component" value="Unassembled WGS sequence"/>
</dbReference>
<evidence type="ECO:0000313" key="2">
    <source>
        <dbReference type="EMBL" id="KAJ0407045.1"/>
    </source>
</evidence>
<sequence length="112" mass="11605">MAATASNTNTNAIKEDEDAIPIFVVRTPKPGNDADDDIPVFTPGNHDMDDLDPVVWAPDDEGRICSGSIANGDCPGPQLGLPFGSSCGVVASGVQGCRANARFVSSNSTVRE</sequence>
<organism evidence="2 3">
    <name type="scientific">Pythium insidiosum</name>
    <name type="common">Pythiosis disease agent</name>
    <dbReference type="NCBI Taxonomy" id="114742"/>
    <lineage>
        <taxon>Eukaryota</taxon>
        <taxon>Sar</taxon>
        <taxon>Stramenopiles</taxon>
        <taxon>Oomycota</taxon>
        <taxon>Peronosporomycetes</taxon>
        <taxon>Pythiales</taxon>
        <taxon>Pythiaceae</taxon>
        <taxon>Pythium</taxon>
    </lineage>
</organism>
<evidence type="ECO:0000256" key="1">
    <source>
        <dbReference type="SAM" id="MobiDB-lite"/>
    </source>
</evidence>
<evidence type="ECO:0000313" key="3">
    <source>
        <dbReference type="Proteomes" id="UP001209570"/>
    </source>
</evidence>
<dbReference type="EMBL" id="JAKCXM010000025">
    <property type="protein sequence ID" value="KAJ0407045.1"/>
    <property type="molecule type" value="Genomic_DNA"/>
</dbReference>
<proteinExistence type="predicted"/>
<dbReference type="AlphaFoldDB" id="A0AAD5LR79"/>